<keyword evidence="10" id="KW-1185">Reference proteome</keyword>
<dbReference type="InterPro" id="IPR051263">
    <property type="entry name" value="C-type_cytochrome_biogenesis"/>
</dbReference>
<evidence type="ECO:0000259" key="8">
    <source>
        <dbReference type="Pfam" id="PF03918"/>
    </source>
</evidence>
<evidence type="ECO:0000256" key="7">
    <source>
        <dbReference type="RuleBase" id="RU364112"/>
    </source>
</evidence>
<comment type="function">
    <text evidence="7">Possible subunit of a heme lyase.</text>
</comment>
<dbReference type="CDD" id="cd16378">
    <property type="entry name" value="CcmH_N"/>
    <property type="match status" value="1"/>
</dbReference>
<evidence type="ECO:0000256" key="3">
    <source>
        <dbReference type="ARBA" id="ARBA00022723"/>
    </source>
</evidence>
<evidence type="ECO:0000256" key="1">
    <source>
        <dbReference type="ARBA" id="ARBA00010342"/>
    </source>
</evidence>
<dbReference type="PANTHER" id="PTHR47870:SF1">
    <property type="entry name" value="CYTOCHROME C-TYPE BIOGENESIS PROTEIN CCMH"/>
    <property type="match status" value="1"/>
</dbReference>
<comment type="similarity">
    <text evidence="1 7">Belongs to the CcmH/CycL/Ccl2/NrfF family.</text>
</comment>
<evidence type="ECO:0000313" key="9">
    <source>
        <dbReference type="EMBL" id="NRT54988.1"/>
    </source>
</evidence>
<comment type="caution">
    <text evidence="9">The sequence shown here is derived from an EMBL/GenBank/DDBJ whole genome shotgun (WGS) entry which is preliminary data.</text>
</comment>
<dbReference type="Pfam" id="PF03918">
    <property type="entry name" value="CcmH"/>
    <property type="match status" value="1"/>
</dbReference>
<keyword evidence="2 7" id="KW-0349">Heme</keyword>
<accession>A0ABX2FY91</accession>
<gene>
    <name evidence="9" type="ORF">HNQ01_000698</name>
</gene>
<sequence>MSARRTCAALLLGLAAALGAGHAGAATPPPDVDADRMHALTAELRCLVCQNESLADSNAPLALDLKREIAQRVAAGDSDAQIIEFLVERYGDFVTYRPPLRAGTLLLWLGPPALLLGGGLLLWRRLRDPQGAAS</sequence>
<organism evidence="9 10">
    <name type="scientific">Sphaerotilus uruguayifluvii</name>
    <dbReference type="NCBI Taxonomy" id="2735897"/>
    <lineage>
        <taxon>Bacteria</taxon>
        <taxon>Pseudomonadati</taxon>
        <taxon>Pseudomonadota</taxon>
        <taxon>Betaproteobacteria</taxon>
        <taxon>Burkholderiales</taxon>
        <taxon>Sphaerotilaceae</taxon>
        <taxon>Sphaerotilus</taxon>
    </lineage>
</organism>
<feature type="domain" description="CcmH/CycL/Ccl2/NrfF N-terminal" evidence="8">
    <location>
        <begin position="31"/>
        <end position="130"/>
    </location>
</feature>
<keyword evidence="6 7" id="KW-0408">Iron</keyword>
<dbReference type="InterPro" id="IPR038297">
    <property type="entry name" value="CcmH/CycL/NrfF/Ccl2_sf"/>
</dbReference>
<keyword evidence="4 7" id="KW-0732">Signal</keyword>
<keyword evidence="7" id="KW-0472">Membrane</keyword>
<dbReference type="EMBL" id="JABSNM010000002">
    <property type="protein sequence ID" value="NRT54988.1"/>
    <property type="molecule type" value="Genomic_DNA"/>
</dbReference>
<evidence type="ECO:0000256" key="5">
    <source>
        <dbReference type="ARBA" id="ARBA00022748"/>
    </source>
</evidence>
<feature type="transmembrane region" description="Helical" evidence="7">
    <location>
        <begin position="105"/>
        <end position="123"/>
    </location>
</feature>
<dbReference type="Proteomes" id="UP001516061">
    <property type="component" value="Unassembled WGS sequence"/>
</dbReference>
<evidence type="ECO:0000313" key="10">
    <source>
        <dbReference type="Proteomes" id="UP001516061"/>
    </source>
</evidence>
<feature type="chain" id="PRO_5044971559" description="Cytochrome c-type biogenesis protein" evidence="7">
    <location>
        <begin position="26"/>
        <end position="134"/>
    </location>
</feature>
<keyword evidence="7" id="KW-1133">Transmembrane helix</keyword>
<proteinExistence type="inferred from homology"/>
<feature type="signal peptide" evidence="7">
    <location>
        <begin position="1"/>
        <end position="25"/>
    </location>
</feature>
<keyword evidence="3 7" id="KW-0479">Metal-binding</keyword>
<dbReference type="InterPro" id="IPR005616">
    <property type="entry name" value="CcmH/CycL/Ccl2/NrfF_N"/>
</dbReference>
<keyword evidence="5" id="KW-0201">Cytochrome c-type biogenesis</keyword>
<protein>
    <recommendedName>
        <fullName evidence="7">Cytochrome c-type biogenesis protein</fullName>
    </recommendedName>
</protein>
<evidence type="ECO:0000256" key="6">
    <source>
        <dbReference type="ARBA" id="ARBA00023004"/>
    </source>
</evidence>
<dbReference type="RefSeq" id="WP_353621629.1">
    <property type="nucleotide sequence ID" value="NZ_JABSNM010000002.1"/>
</dbReference>
<evidence type="ECO:0000256" key="4">
    <source>
        <dbReference type="ARBA" id="ARBA00022729"/>
    </source>
</evidence>
<name>A0ABX2FY91_9BURK</name>
<evidence type="ECO:0000256" key="2">
    <source>
        <dbReference type="ARBA" id="ARBA00022617"/>
    </source>
</evidence>
<dbReference type="Gene3D" id="1.10.8.640">
    <property type="entry name" value="Cytochrome C biogenesis protein"/>
    <property type="match status" value="1"/>
</dbReference>
<reference evidence="9 10" key="1">
    <citation type="submission" date="2020-05" db="EMBL/GenBank/DDBJ databases">
        <title>Genomic Encyclopedia of Type Strains, Phase IV (KMG-V): Genome sequencing to study the core and pangenomes of soil and plant-associated prokaryotes.</title>
        <authorList>
            <person name="Whitman W."/>
        </authorList>
    </citation>
    <scope>NUCLEOTIDE SEQUENCE [LARGE SCALE GENOMIC DNA]</scope>
    <source>
        <strain evidence="9 10">C29</strain>
    </source>
</reference>
<dbReference type="PANTHER" id="PTHR47870">
    <property type="entry name" value="CYTOCHROME C-TYPE BIOGENESIS PROTEIN CCMH"/>
    <property type="match status" value="1"/>
</dbReference>
<keyword evidence="7" id="KW-0812">Transmembrane</keyword>